<dbReference type="AlphaFoldDB" id="A0A5C1AI95"/>
<protein>
    <recommendedName>
        <fullName evidence="10">DNA 5'-3' helicase</fullName>
        <ecNumber evidence="10">5.6.2.3</ecNumber>
    </recommendedName>
</protein>
<keyword evidence="4" id="KW-0547">Nucleotide-binding</keyword>
<dbReference type="GO" id="GO:0006269">
    <property type="term" value="P:DNA replication, synthesis of primer"/>
    <property type="evidence" value="ECO:0007669"/>
    <property type="project" value="UniProtKB-KW"/>
</dbReference>
<evidence type="ECO:0000256" key="11">
    <source>
        <dbReference type="ARBA" id="ARBA00048954"/>
    </source>
</evidence>
<gene>
    <name evidence="13" type="primary">dnaB_5</name>
    <name evidence="13" type="ORF">PX52LOC_04725</name>
</gene>
<keyword evidence="6 13" id="KW-0347">Helicase</keyword>
<dbReference type="Gene3D" id="3.40.50.300">
    <property type="entry name" value="P-loop containing nucleotide triphosphate hydrolases"/>
    <property type="match status" value="1"/>
</dbReference>
<evidence type="ECO:0000256" key="8">
    <source>
        <dbReference type="ARBA" id="ARBA00023125"/>
    </source>
</evidence>
<evidence type="ECO:0000313" key="13">
    <source>
        <dbReference type="EMBL" id="QEL17726.1"/>
    </source>
</evidence>
<evidence type="ECO:0000256" key="4">
    <source>
        <dbReference type="ARBA" id="ARBA00022741"/>
    </source>
</evidence>
<dbReference type="GO" id="GO:0005829">
    <property type="term" value="C:cytosol"/>
    <property type="evidence" value="ECO:0007669"/>
    <property type="project" value="TreeGrafter"/>
</dbReference>
<dbReference type="InterPro" id="IPR007694">
    <property type="entry name" value="DNA_helicase_DnaB-like_C"/>
</dbReference>
<dbReference type="SUPFAM" id="SSF52540">
    <property type="entry name" value="P-loop containing nucleoside triphosphate hydrolases"/>
    <property type="match status" value="1"/>
</dbReference>
<dbReference type="SUPFAM" id="SSF48024">
    <property type="entry name" value="N-terminal domain of DnaB helicase"/>
    <property type="match status" value="1"/>
</dbReference>
<dbReference type="Pfam" id="PF03796">
    <property type="entry name" value="DnaB_C"/>
    <property type="match status" value="1"/>
</dbReference>
<comment type="similarity">
    <text evidence="1">Belongs to the helicase family. DnaB subfamily.</text>
</comment>
<evidence type="ECO:0000313" key="14">
    <source>
        <dbReference type="Proteomes" id="UP000324974"/>
    </source>
</evidence>
<dbReference type="InterPro" id="IPR016136">
    <property type="entry name" value="DNA_helicase_N/primase_C"/>
</dbReference>
<keyword evidence="3" id="KW-0235">DNA replication</keyword>
<evidence type="ECO:0000256" key="1">
    <source>
        <dbReference type="ARBA" id="ARBA00008428"/>
    </source>
</evidence>
<evidence type="ECO:0000256" key="7">
    <source>
        <dbReference type="ARBA" id="ARBA00022840"/>
    </source>
</evidence>
<evidence type="ECO:0000256" key="10">
    <source>
        <dbReference type="ARBA" id="ARBA00044969"/>
    </source>
</evidence>
<keyword evidence="8" id="KW-0238">DNA-binding</keyword>
<dbReference type="Proteomes" id="UP000324974">
    <property type="component" value="Chromosome"/>
</dbReference>
<evidence type="ECO:0000256" key="6">
    <source>
        <dbReference type="ARBA" id="ARBA00022806"/>
    </source>
</evidence>
<evidence type="ECO:0000256" key="2">
    <source>
        <dbReference type="ARBA" id="ARBA00022515"/>
    </source>
</evidence>
<dbReference type="InterPro" id="IPR027417">
    <property type="entry name" value="P-loop_NTPase"/>
</dbReference>
<dbReference type="GO" id="GO:0003677">
    <property type="term" value="F:DNA binding"/>
    <property type="evidence" value="ECO:0007669"/>
    <property type="project" value="UniProtKB-KW"/>
</dbReference>
<dbReference type="GO" id="GO:0005524">
    <property type="term" value="F:ATP binding"/>
    <property type="evidence" value="ECO:0007669"/>
    <property type="project" value="UniProtKB-KW"/>
</dbReference>
<dbReference type="PROSITE" id="PS51199">
    <property type="entry name" value="SF4_HELICASE"/>
    <property type="match status" value="1"/>
</dbReference>
<name>A0A5C1AI95_9BACT</name>
<keyword evidence="9" id="KW-0413">Isomerase</keyword>
<dbReference type="Gene3D" id="1.10.860.10">
    <property type="entry name" value="DNAb Helicase, Chain A"/>
    <property type="match status" value="1"/>
</dbReference>
<proteinExistence type="inferred from homology"/>
<dbReference type="Pfam" id="PF00772">
    <property type="entry name" value="DnaB"/>
    <property type="match status" value="1"/>
</dbReference>
<evidence type="ECO:0000256" key="5">
    <source>
        <dbReference type="ARBA" id="ARBA00022801"/>
    </source>
</evidence>
<keyword evidence="14" id="KW-1185">Reference proteome</keyword>
<keyword evidence="7" id="KW-0067">ATP-binding</keyword>
<dbReference type="InterPro" id="IPR007693">
    <property type="entry name" value="DNA_helicase_DnaB-like_N"/>
</dbReference>
<dbReference type="OrthoDB" id="9773982at2"/>
<keyword evidence="5" id="KW-0378">Hydrolase</keyword>
<sequence length="441" mass="47408">MNDRVPPQNREAEVAVLSAFLVDPACHDDVAGIVGAEDFYFDAHQKIFAAATDLAQAGKAVDLVTVAEELRRRRQLEDVGGPVYLAEVYDVVPTAANAAHHAGIVRGAAVARRVIRLCHETLRDAHAASGPPEELLAALEANVFDLGRGLGDRGRELVDAGACIEAAKVRIDERQTDGGATLRGVPTGFDALDGFLNGLRPGSLTVVAARPSVGKTAMAAGFLLQAAFAGVSGLFVSLEMTREEVGDRFLSMLAGVDLKRIAGTDRLSRTEADKVCAVTVDGQARIWIDDRVGQTAARIASTVRRAVRRHGVGLVVVDYLTLVHPENARDRPDLQVGKIATRLKELAKSAGVPVVALAQLNRQVESRADGKPKMSDLRESGQIEQDADNVLMLHPMPAEPGGQTQDVDLLIEKNRQGPRGVVQLTYRRPFVRFEPRTVEGR</sequence>
<dbReference type="EC" id="5.6.2.3" evidence="10"/>
<evidence type="ECO:0000256" key="9">
    <source>
        <dbReference type="ARBA" id="ARBA00023235"/>
    </source>
</evidence>
<dbReference type="GO" id="GO:0016787">
    <property type="term" value="F:hydrolase activity"/>
    <property type="evidence" value="ECO:0007669"/>
    <property type="project" value="UniProtKB-KW"/>
</dbReference>
<dbReference type="InterPro" id="IPR036185">
    <property type="entry name" value="DNA_heli_DnaB-like_N_sf"/>
</dbReference>
<evidence type="ECO:0000259" key="12">
    <source>
        <dbReference type="PROSITE" id="PS51199"/>
    </source>
</evidence>
<evidence type="ECO:0000256" key="3">
    <source>
        <dbReference type="ARBA" id="ARBA00022705"/>
    </source>
</evidence>
<dbReference type="PANTHER" id="PTHR30153:SF2">
    <property type="entry name" value="REPLICATIVE DNA HELICASE"/>
    <property type="match status" value="1"/>
</dbReference>
<dbReference type="GO" id="GO:0043139">
    <property type="term" value="F:5'-3' DNA helicase activity"/>
    <property type="evidence" value="ECO:0007669"/>
    <property type="project" value="UniProtKB-EC"/>
</dbReference>
<dbReference type="GO" id="GO:1990077">
    <property type="term" value="C:primosome complex"/>
    <property type="evidence" value="ECO:0007669"/>
    <property type="project" value="UniProtKB-KW"/>
</dbReference>
<organism evidence="13 14">
    <name type="scientific">Limnoglobus roseus</name>
    <dbReference type="NCBI Taxonomy" id="2598579"/>
    <lineage>
        <taxon>Bacteria</taxon>
        <taxon>Pseudomonadati</taxon>
        <taxon>Planctomycetota</taxon>
        <taxon>Planctomycetia</taxon>
        <taxon>Gemmatales</taxon>
        <taxon>Gemmataceae</taxon>
        <taxon>Limnoglobus</taxon>
    </lineage>
</organism>
<dbReference type="RefSeq" id="WP_149112294.1">
    <property type="nucleotide sequence ID" value="NZ_CP042425.1"/>
</dbReference>
<keyword evidence="2" id="KW-0639">Primosome</keyword>
<reference evidence="14" key="1">
    <citation type="submission" date="2019-08" db="EMBL/GenBank/DDBJ databases">
        <title>Limnoglobus roseus gen. nov., sp. nov., a novel freshwater planctomycete with a giant genome from the family Gemmataceae.</title>
        <authorList>
            <person name="Kulichevskaya I.S."/>
            <person name="Naumoff D.G."/>
            <person name="Miroshnikov K."/>
            <person name="Ivanova A."/>
            <person name="Philippov D.A."/>
            <person name="Hakobyan A."/>
            <person name="Rijpstra I.C."/>
            <person name="Sinninghe Damste J.S."/>
            <person name="Liesack W."/>
            <person name="Dedysh S.N."/>
        </authorList>
    </citation>
    <scope>NUCLEOTIDE SEQUENCE [LARGE SCALE GENOMIC DNA]</scope>
    <source>
        <strain evidence="14">PX52</strain>
    </source>
</reference>
<accession>A0A5C1AI95</accession>
<comment type="catalytic activity">
    <reaction evidence="11">
        <text>ATP + H2O = ADP + phosphate + H(+)</text>
        <dbReference type="Rhea" id="RHEA:13065"/>
        <dbReference type="ChEBI" id="CHEBI:15377"/>
        <dbReference type="ChEBI" id="CHEBI:15378"/>
        <dbReference type="ChEBI" id="CHEBI:30616"/>
        <dbReference type="ChEBI" id="CHEBI:43474"/>
        <dbReference type="ChEBI" id="CHEBI:456216"/>
        <dbReference type="EC" id="5.6.2.3"/>
    </reaction>
</comment>
<dbReference type="EMBL" id="CP042425">
    <property type="protein sequence ID" value="QEL17726.1"/>
    <property type="molecule type" value="Genomic_DNA"/>
</dbReference>
<feature type="domain" description="SF4 helicase" evidence="12">
    <location>
        <begin position="178"/>
        <end position="440"/>
    </location>
</feature>
<dbReference type="KEGG" id="lrs:PX52LOC_04725"/>
<dbReference type="PANTHER" id="PTHR30153">
    <property type="entry name" value="REPLICATIVE DNA HELICASE DNAB"/>
    <property type="match status" value="1"/>
</dbReference>